<proteinExistence type="evidence at transcript level"/>
<evidence type="ECO:0000256" key="3">
    <source>
        <dbReference type="ARBA" id="ARBA00023128"/>
    </source>
</evidence>
<dbReference type="AlphaFoldDB" id="A0A4Y7NIQ9"/>
<dbReference type="Pfam" id="PF08547">
    <property type="entry name" value="CIA30"/>
    <property type="match status" value="1"/>
</dbReference>
<comment type="subcellular location">
    <subcellularLocation>
        <location evidence="1">Mitochondrion</location>
    </subcellularLocation>
</comment>
<accession>A0A4Y7NIQ9</accession>
<dbReference type="InterPro" id="IPR008979">
    <property type="entry name" value="Galactose-bd-like_sf"/>
</dbReference>
<feature type="domain" description="NADH:ubiquinone oxidoreductase intermediate-associated protein 30" evidence="5">
    <location>
        <begin position="94"/>
        <end position="266"/>
    </location>
</feature>
<sequence>MLRPVWHRFGVYKLGPLRNLSTSSRYEGMFYEFDKKTGYKTKRPSNESVKDRVRFGLKELKTEIKIWTDEVKDAMEFDPIMASPIPGEADVQWFFNSGTNFDDWVVTSDSDHNEGNSTCKFALSPAGKGLFTGTLSTQVPKDGKVKRAGYCNVKSVRPVKSFKRDTFFDWSNYTHLVMRVRGDGRTYMLTLGCAGYFDIAWNDQYHFGLFTRGGPHWQVSRIPFSKFYLTSKGRIQDRQEPPPLHRITHFGITAGDKVNGPFRLEIDYVGLEFDPTHTEKHAYEHYRVPAFYAG</sequence>
<dbReference type="GO" id="GO:0051082">
    <property type="term" value="F:unfolded protein binding"/>
    <property type="evidence" value="ECO:0007669"/>
    <property type="project" value="TreeGrafter"/>
</dbReference>
<evidence type="ECO:0000256" key="1">
    <source>
        <dbReference type="ARBA" id="ARBA00004173"/>
    </source>
</evidence>
<dbReference type="PANTHER" id="PTHR13194">
    <property type="entry name" value="COMPLEX I INTERMEDIATE-ASSOCIATED PROTEIN 30"/>
    <property type="match status" value="1"/>
</dbReference>
<evidence type="ECO:0000313" key="6">
    <source>
        <dbReference type="EMBL" id="SVE93110.1"/>
    </source>
</evidence>
<evidence type="ECO:0000256" key="4">
    <source>
        <dbReference type="ARBA" id="ARBA00023186"/>
    </source>
</evidence>
<dbReference type="EMBL" id="LR023491">
    <property type="protein sequence ID" value="SVE93110.1"/>
    <property type="molecule type" value="mRNA"/>
</dbReference>
<protein>
    <submittedName>
        <fullName evidence="6">EOG090X091L</fullName>
    </submittedName>
</protein>
<comment type="similarity">
    <text evidence="2">Belongs to the CIA30 family.</text>
</comment>
<dbReference type="GO" id="GO:0005739">
    <property type="term" value="C:mitochondrion"/>
    <property type="evidence" value="ECO:0007669"/>
    <property type="project" value="UniProtKB-SubCell"/>
</dbReference>
<dbReference type="GO" id="GO:0032981">
    <property type="term" value="P:mitochondrial respiratory chain complex I assembly"/>
    <property type="evidence" value="ECO:0007669"/>
    <property type="project" value="TreeGrafter"/>
</dbReference>
<keyword evidence="4" id="KW-0143">Chaperone</keyword>
<reference evidence="6" key="1">
    <citation type="submission" date="2018-08" db="EMBL/GenBank/DDBJ databases">
        <authorList>
            <person name="Cornetti L."/>
        </authorList>
    </citation>
    <scope>NUCLEOTIDE SEQUENCE</scope>
    <source>
        <strain evidence="6">DE-FRO-2-1</strain>
    </source>
</reference>
<organism evidence="6">
    <name type="scientific">Moina brachiata</name>
    <dbReference type="NCBI Taxonomy" id="675436"/>
    <lineage>
        <taxon>Eukaryota</taxon>
        <taxon>Metazoa</taxon>
        <taxon>Ecdysozoa</taxon>
        <taxon>Arthropoda</taxon>
        <taxon>Crustacea</taxon>
        <taxon>Branchiopoda</taxon>
        <taxon>Diplostraca</taxon>
        <taxon>Cladocera</taxon>
        <taxon>Anomopoda</taxon>
        <taxon>Moinidae</taxon>
        <taxon>Moina</taxon>
    </lineage>
</organism>
<dbReference type="GO" id="GO:0006120">
    <property type="term" value="P:mitochondrial electron transport, NADH to ubiquinone"/>
    <property type="evidence" value="ECO:0007669"/>
    <property type="project" value="TreeGrafter"/>
</dbReference>
<dbReference type="InterPro" id="IPR039131">
    <property type="entry name" value="NDUFAF1"/>
</dbReference>
<keyword evidence="3" id="KW-0496">Mitochondrion</keyword>
<dbReference type="InterPro" id="IPR013857">
    <property type="entry name" value="NADH-UbQ_OxRdtase-assoc_prot30"/>
</dbReference>
<gene>
    <name evidence="6" type="primary">EOG090X091L</name>
</gene>
<name>A0A4Y7NIQ9_9CRUS</name>
<evidence type="ECO:0000259" key="5">
    <source>
        <dbReference type="Pfam" id="PF08547"/>
    </source>
</evidence>
<dbReference type="PANTHER" id="PTHR13194:SF18">
    <property type="entry name" value="COMPLEX I INTERMEDIATE-ASSOCIATED PROTEIN 30, MITOCHONDRIAL"/>
    <property type="match status" value="1"/>
</dbReference>
<dbReference type="SUPFAM" id="SSF49785">
    <property type="entry name" value="Galactose-binding domain-like"/>
    <property type="match status" value="1"/>
</dbReference>
<evidence type="ECO:0000256" key="2">
    <source>
        <dbReference type="ARBA" id="ARBA00007884"/>
    </source>
</evidence>